<dbReference type="InterPro" id="IPR013249">
    <property type="entry name" value="RNA_pol_sigma70_r4_t2"/>
</dbReference>
<dbReference type="Pfam" id="PF20239">
    <property type="entry name" value="DUF6596"/>
    <property type="match status" value="1"/>
</dbReference>
<dbReference type="SUPFAM" id="SSF88659">
    <property type="entry name" value="Sigma3 and sigma4 domains of RNA polymerase sigma factors"/>
    <property type="match status" value="1"/>
</dbReference>
<organism evidence="8 9">
    <name type="scientific">Solirubrobacter phytolaccae</name>
    <dbReference type="NCBI Taxonomy" id="1404360"/>
    <lineage>
        <taxon>Bacteria</taxon>
        <taxon>Bacillati</taxon>
        <taxon>Actinomycetota</taxon>
        <taxon>Thermoleophilia</taxon>
        <taxon>Solirubrobacterales</taxon>
        <taxon>Solirubrobacteraceae</taxon>
        <taxon>Solirubrobacter</taxon>
    </lineage>
</organism>
<reference evidence="8" key="1">
    <citation type="submission" date="2022-10" db="EMBL/GenBank/DDBJ databases">
        <title>The WGS of Solirubrobacter phytolaccae KCTC 29190.</title>
        <authorList>
            <person name="Jiang Z."/>
        </authorList>
    </citation>
    <scope>NUCLEOTIDE SEQUENCE</scope>
    <source>
        <strain evidence="8">KCTC 29190</strain>
    </source>
</reference>
<dbReference type="AlphaFoldDB" id="A0A9X3N7C2"/>
<dbReference type="PANTHER" id="PTHR47756:SF2">
    <property type="entry name" value="BLL6612 PROTEIN"/>
    <property type="match status" value="1"/>
</dbReference>
<dbReference type="Pfam" id="PF08281">
    <property type="entry name" value="Sigma70_r4_2"/>
    <property type="match status" value="1"/>
</dbReference>
<dbReference type="Proteomes" id="UP001147653">
    <property type="component" value="Unassembled WGS sequence"/>
</dbReference>
<evidence type="ECO:0000313" key="8">
    <source>
        <dbReference type="EMBL" id="MDA0180826.1"/>
    </source>
</evidence>
<dbReference type="SUPFAM" id="SSF88946">
    <property type="entry name" value="Sigma2 domain of RNA polymerase sigma factors"/>
    <property type="match status" value="1"/>
</dbReference>
<evidence type="ECO:0000313" key="9">
    <source>
        <dbReference type="Proteomes" id="UP001147653"/>
    </source>
</evidence>
<evidence type="ECO:0000256" key="3">
    <source>
        <dbReference type="ARBA" id="ARBA00023082"/>
    </source>
</evidence>
<keyword evidence="2" id="KW-0805">Transcription regulation</keyword>
<sequence length="393" mass="43074">MFRRQSGQAVAVLARVFGDLDRAEEAVQDAFLVALERWPRDGLPDNPAAWIVTTARNRALDRLRSEKRWIGRRGALEAELRTVGEPAAEEDDPVSPIVDDRLRLIFTVCHPALAPEARVALTLRALGGLTTAEVARSFLVAEPAMAQRITRAKQKIAGAGIKYEVPRDADLPERLRSVLTTLYLIFNAGYGPPVRAALCAEAIRLARLLAALMPDESEATGLLALMLLQDSRREARVDADGALILLADQDRSRWDREQIAEGERLVARGWALGRLGVYLIQAAIAVEHARGSDWARIAALYDELWAVSPTPVVALNRAVAIAERDGPEAGLAAMDAIRDLDGYHLFHAARADLLRRLERLDEAEAAYGAALALTESPVERDFLTTRLAALRSP</sequence>
<gene>
    <name evidence="8" type="ORF">OJ997_11025</name>
</gene>
<dbReference type="InterPro" id="IPR046531">
    <property type="entry name" value="DUF6596"/>
</dbReference>
<keyword evidence="9" id="KW-1185">Reference proteome</keyword>
<accession>A0A9X3N7C2</accession>
<dbReference type="EMBL" id="JAPDDP010000016">
    <property type="protein sequence ID" value="MDA0180826.1"/>
    <property type="molecule type" value="Genomic_DNA"/>
</dbReference>
<name>A0A9X3N7C2_9ACTN</name>
<feature type="domain" description="DUF6596" evidence="7">
    <location>
        <begin position="174"/>
        <end position="268"/>
    </location>
</feature>
<evidence type="ECO:0000256" key="1">
    <source>
        <dbReference type="ARBA" id="ARBA00010641"/>
    </source>
</evidence>
<dbReference type="Pfam" id="PF04542">
    <property type="entry name" value="Sigma70_r2"/>
    <property type="match status" value="1"/>
</dbReference>
<dbReference type="GO" id="GO:0016987">
    <property type="term" value="F:sigma factor activity"/>
    <property type="evidence" value="ECO:0007669"/>
    <property type="project" value="UniProtKB-KW"/>
</dbReference>
<evidence type="ECO:0000259" key="6">
    <source>
        <dbReference type="Pfam" id="PF08281"/>
    </source>
</evidence>
<keyword evidence="4" id="KW-0804">Transcription</keyword>
<feature type="domain" description="RNA polymerase sigma-70 region 2" evidence="5">
    <location>
        <begin position="2"/>
        <end position="68"/>
    </location>
</feature>
<comment type="caution">
    <text evidence="8">The sequence shown here is derived from an EMBL/GenBank/DDBJ whole genome shotgun (WGS) entry which is preliminary data.</text>
</comment>
<dbReference type="NCBIfam" id="TIGR02937">
    <property type="entry name" value="sigma70-ECF"/>
    <property type="match status" value="1"/>
</dbReference>
<dbReference type="PANTHER" id="PTHR47756">
    <property type="entry name" value="BLL6612 PROTEIN-RELATED"/>
    <property type="match status" value="1"/>
</dbReference>
<feature type="domain" description="RNA polymerase sigma factor 70 region 4 type 2" evidence="6">
    <location>
        <begin position="106"/>
        <end position="156"/>
    </location>
</feature>
<keyword evidence="3" id="KW-0731">Sigma factor</keyword>
<evidence type="ECO:0000259" key="5">
    <source>
        <dbReference type="Pfam" id="PF04542"/>
    </source>
</evidence>
<dbReference type="GO" id="GO:0003677">
    <property type="term" value="F:DNA binding"/>
    <property type="evidence" value="ECO:0007669"/>
    <property type="project" value="InterPro"/>
</dbReference>
<dbReference type="InterPro" id="IPR013324">
    <property type="entry name" value="RNA_pol_sigma_r3/r4-like"/>
</dbReference>
<dbReference type="InterPro" id="IPR014284">
    <property type="entry name" value="RNA_pol_sigma-70_dom"/>
</dbReference>
<evidence type="ECO:0000256" key="4">
    <source>
        <dbReference type="ARBA" id="ARBA00023163"/>
    </source>
</evidence>
<dbReference type="InterPro" id="IPR013325">
    <property type="entry name" value="RNA_pol_sigma_r2"/>
</dbReference>
<proteinExistence type="inferred from homology"/>
<comment type="similarity">
    <text evidence="1">Belongs to the sigma-70 factor family. ECF subfamily.</text>
</comment>
<evidence type="ECO:0000259" key="7">
    <source>
        <dbReference type="Pfam" id="PF20239"/>
    </source>
</evidence>
<dbReference type="Gene3D" id="1.10.1740.10">
    <property type="match status" value="1"/>
</dbReference>
<dbReference type="InterPro" id="IPR007627">
    <property type="entry name" value="RNA_pol_sigma70_r2"/>
</dbReference>
<protein>
    <submittedName>
        <fullName evidence="8">Sigma-70 family RNA polymerase sigma factor</fullName>
    </submittedName>
</protein>
<dbReference type="GO" id="GO:0006352">
    <property type="term" value="P:DNA-templated transcription initiation"/>
    <property type="evidence" value="ECO:0007669"/>
    <property type="project" value="InterPro"/>
</dbReference>
<evidence type="ECO:0000256" key="2">
    <source>
        <dbReference type="ARBA" id="ARBA00023015"/>
    </source>
</evidence>